<accession>A0A8J3PZV3</accession>
<comment type="caution">
    <text evidence="4">The sequence shown here is derived from an EMBL/GenBank/DDBJ whole genome shotgun (WGS) entry which is preliminary data.</text>
</comment>
<dbReference type="Gene3D" id="3.40.50.300">
    <property type="entry name" value="P-loop containing nucleotide triphosphate hydrolases"/>
    <property type="match status" value="1"/>
</dbReference>
<evidence type="ECO:0000313" key="4">
    <source>
        <dbReference type="EMBL" id="GIG84005.1"/>
    </source>
</evidence>
<dbReference type="InterPro" id="IPR045969">
    <property type="entry name" value="DUF5925"/>
</dbReference>
<dbReference type="InterPro" id="IPR050747">
    <property type="entry name" value="Mitochondrial_chaperone_BCS1"/>
</dbReference>
<dbReference type="Proteomes" id="UP000630097">
    <property type="component" value="Unassembled WGS sequence"/>
</dbReference>
<dbReference type="InterPro" id="IPR007111">
    <property type="entry name" value="NACHT_NTPase"/>
</dbReference>
<dbReference type="PANTHER" id="PTHR23070">
    <property type="entry name" value="BCS1 AAA-TYPE ATPASE"/>
    <property type="match status" value="1"/>
</dbReference>
<feature type="region of interest" description="Disordered" evidence="2">
    <location>
        <begin position="1"/>
        <end position="24"/>
    </location>
</feature>
<dbReference type="SUPFAM" id="SSF52540">
    <property type="entry name" value="P-loop containing nucleoside triphosphate hydrolases"/>
    <property type="match status" value="1"/>
</dbReference>
<dbReference type="SMART" id="SM00382">
    <property type="entry name" value="AAA"/>
    <property type="match status" value="1"/>
</dbReference>
<feature type="domain" description="NACHT" evidence="3">
    <location>
        <begin position="202"/>
        <end position="226"/>
    </location>
</feature>
<dbReference type="AlphaFoldDB" id="A0A8J3PZV3"/>
<keyword evidence="5" id="KW-1185">Reference proteome</keyword>
<dbReference type="Pfam" id="PF19347">
    <property type="entry name" value="DUF5925"/>
    <property type="match status" value="1"/>
</dbReference>
<evidence type="ECO:0000313" key="5">
    <source>
        <dbReference type="Proteomes" id="UP000630097"/>
    </source>
</evidence>
<dbReference type="GO" id="GO:0016887">
    <property type="term" value="F:ATP hydrolysis activity"/>
    <property type="evidence" value="ECO:0007669"/>
    <property type="project" value="InterPro"/>
</dbReference>
<dbReference type="InterPro" id="IPR003959">
    <property type="entry name" value="ATPase_AAA_core"/>
</dbReference>
<dbReference type="InterPro" id="IPR027417">
    <property type="entry name" value="P-loop_NTPase"/>
</dbReference>
<dbReference type="PROSITE" id="PS50837">
    <property type="entry name" value="NACHT"/>
    <property type="match status" value="1"/>
</dbReference>
<reference evidence="4 5" key="1">
    <citation type="submission" date="2021-01" db="EMBL/GenBank/DDBJ databases">
        <title>Whole genome shotgun sequence of Planotetraspora kaengkrachanensis NBRC 104272.</title>
        <authorList>
            <person name="Komaki H."/>
            <person name="Tamura T."/>
        </authorList>
    </citation>
    <scope>NUCLEOTIDE SEQUENCE [LARGE SCALE GENOMIC DNA]</scope>
    <source>
        <strain evidence="4 5">NBRC 104272</strain>
    </source>
</reference>
<organism evidence="4 5">
    <name type="scientific">Planotetraspora kaengkrachanensis</name>
    <dbReference type="NCBI Taxonomy" id="575193"/>
    <lineage>
        <taxon>Bacteria</taxon>
        <taxon>Bacillati</taxon>
        <taxon>Actinomycetota</taxon>
        <taxon>Actinomycetes</taxon>
        <taxon>Streptosporangiales</taxon>
        <taxon>Streptosporangiaceae</taxon>
        <taxon>Planotetraspora</taxon>
    </lineage>
</organism>
<dbReference type="GO" id="GO:0005524">
    <property type="term" value="F:ATP binding"/>
    <property type="evidence" value="ECO:0007669"/>
    <property type="project" value="InterPro"/>
</dbReference>
<name>A0A8J3PZV3_9ACTN</name>
<gene>
    <name evidence="4" type="ORF">Pka01_71320</name>
</gene>
<proteinExistence type="inferred from homology"/>
<evidence type="ECO:0000259" key="3">
    <source>
        <dbReference type="PROSITE" id="PS50837"/>
    </source>
</evidence>
<protein>
    <recommendedName>
        <fullName evidence="3">NACHT domain-containing protein</fullName>
    </recommendedName>
</protein>
<evidence type="ECO:0000256" key="1">
    <source>
        <dbReference type="ARBA" id="ARBA00007448"/>
    </source>
</evidence>
<dbReference type="RefSeq" id="WP_239115884.1">
    <property type="nucleotide sequence ID" value="NZ_BAABHH010000030.1"/>
</dbReference>
<comment type="similarity">
    <text evidence="1">Belongs to the AAA ATPase family. BCS1 subfamily.</text>
</comment>
<dbReference type="Pfam" id="PF00004">
    <property type="entry name" value="AAA"/>
    <property type="match status" value="1"/>
</dbReference>
<evidence type="ECO:0000256" key="2">
    <source>
        <dbReference type="SAM" id="MobiDB-lite"/>
    </source>
</evidence>
<dbReference type="EMBL" id="BONV01000046">
    <property type="protein sequence ID" value="GIG84005.1"/>
    <property type="molecule type" value="Genomic_DNA"/>
</dbReference>
<dbReference type="InterPro" id="IPR003593">
    <property type="entry name" value="AAA+_ATPase"/>
</dbReference>
<sequence length="387" mass="41817">MSVLKEVHFSPSSEPVSAPRPVPEPVPASLPMRVWLDDGDSPADVIDALALSPFATGAQPWSRTANLDRVRSEALLTAAGGRVVRVAQHVDGQESKLIEGDGWMLRVVRHGNRSATVTVTAVSEDLVCSVLEEAIHDAEEPMPDDDDHVEMGFWWMSAHGPRRSNKPISTETWQSVRRNYPRAAAERLDALMAVTPDDISGRILLLHGPPGTGKTTLLRSLAREWASWCQVDCVLDPELLFGSPGYLMSVAVGHDGPDQEATRWRLLVLEDCDELIRTEAKQSTGQGLSRLLNLTDGLLGQGRDVLVAITTNEEFSRLHPAVVRPGRCLAQIEVGKLDAEQAAAWLGTRDGIGADGATLAELFALRDGRASAPAEVPAVSAETGLYL</sequence>